<dbReference type="InterPro" id="IPR000847">
    <property type="entry name" value="LysR_HTH_N"/>
</dbReference>
<evidence type="ECO:0000259" key="5">
    <source>
        <dbReference type="PROSITE" id="PS50931"/>
    </source>
</evidence>
<evidence type="ECO:0000313" key="7">
    <source>
        <dbReference type="Proteomes" id="UP000446866"/>
    </source>
</evidence>
<gene>
    <name evidence="6" type="ORF">D0435_10475</name>
</gene>
<dbReference type="InterPro" id="IPR036390">
    <property type="entry name" value="WH_DNA-bd_sf"/>
</dbReference>
<reference evidence="6 7" key="1">
    <citation type="submission" date="2018-08" db="EMBL/GenBank/DDBJ databases">
        <title>Murine metabolic-syndrome-specific gut microbial biobank.</title>
        <authorList>
            <person name="Liu C."/>
        </authorList>
    </citation>
    <scope>NUCLEOTIDE SEQUENCE [LARGE SCALE GENOMIC DNA]</scope>
    <source>
        <strain evidence="6 7">28</strain>
    </source>
</reference>
<dbReference type="InterPro" id="IPR005119">
    <property type="entry name" value="LysR_subst-bd"/>
</dbReference>
<dbReference type="PROSITE" id="PS50931">
    <property type="entry name" value="HTH_LYSR"/>
    <property type="match status" value="1"/>
</dbReference>
<accession>A0A845QKE6</accession>
<dbReference type="SUPFAM" id="SSF53850">
    <property type="entry name" value="Periplasmic binding protein-like II"/>
    <property type="match status" value="1"/>
</dbReference>
<dbReference type="Gene3D" id="3.40.190.10">
    <property type="entry name" value="Periplasmic binding protein-like II"/>
    <property type="match status" value="2"/>
</dbReference>
<keyword evidence="7" id="KW-1185">Reference proteome</keyword>
<comment type="similarity">
    <text evidence="1">Belongs to the LysR transcriptional regulatory family.</text>
</comment>
<evidence type="ECO:0000256" key="1">
    <source>
        <dbReference type="ARBA" id="ARBA00009437"/>
    </source>
</evidence>
<dbReference type="AlphaFoldDB" id="A0A845QKE6"/>
<dbReference type="PANTHER" id="PTHR30346:SF0">
    <property type="entry name" value="HCA OPERON TRANSCRIPTIONAL ACTIVATOR HCAR"/>
    <property type="match status" value="1"/>
</dbReference>
<dbReference type="Proteomes" id="UP000446866">
    <property type="component" value="Unassembled WGS sequence"/>
</dbReference>
<dbReference type="InterPro" id="IPR036388">
    <property type="entry name" value="WH-like_DNA-bd_sf"/>
</dbReference>
<evidence type="ECO:0000313" key="6">
    <source>
        <dbReference type="EMBL" id="NBH62076.1"/>
    </source>
</evidence>
<dbReference type="Gene3D" id="1.10.10.10">
    <property type="entry name" value="Winged helix-like DNA-binding domain superfamily/Winged helix DNA-binding domain"/>
    <property type="match status" value="1"/>
</dbReference>
<keyword evidence="3" id="KW-0238">DNA-binding</keyword>
<dbReference type="FunFam" id="1.10.10.10:FF:000001">
    <property type="entry name" value="LysR family transcriptional regulator"/>
    <property type="match status" value="1"/>
</dbReference>
<dbReference type="RefSeq" id="WP_160202363.1">
    <property type="nucleotide sequence ID" value="NZ_QXWK01000019.1"/>
</dbReference>
<dbReference type="GO" id="GO:0032993">
    <property type="term" value="C:protein-DNA complex"/>
    <property type="evidence" value="ECO:0007669"/>
    <property type="project" value="TreeGrafter"/>
</dbReference>
<dbReference type="PRINTS" id="PR00039">
    <property type="entry name" value="HTHLYSR"/>
</dbReference>
<dbReference type="SUPFAM" id="SSF46785">
    <property type="entry name" value="Winged helix' DNA-binding domain"/>
    <property type="match status" value="1"/>
</dbReference>
<dbReference type="EMBL" id="QXWK01000019">
    <property type="protein sequence ID" value="NBH62076.1"/>
    <property type="molecule type" value="Genomic_DNA"/>
</dbReference>
<keyword evidence="4" id="KW-0804">Transcription</keyword>
<protein>
    <submittedName>
        <fullName evidence="6">LysR family transcriptional regulator</fullName>
    </submittedName>
</protein>
<organism evidence="6 7">
    <name type="scientific">Anaerotruncus colihominis</name>
    <dbReference type="NCBI Taxonomy" id="169435"/>
    <lineage>
        <taxon>Bacteria</taxon>
        <taxon>Bacillati</taxon>
        <taxon>Bacillota</taxon>
        <taxon>Clostridia</taxon>
        <taxon>Eubacteriales</taxon>
        <taxon>Oscillospiraceae</taxon>
        <taxon>Anaerotruncus</taxon>
    </lineage>
</organism>
<dbReference type="GO" id="GO:0003700">
    <property type="term" value="F:DNA-binding transcription factor activity"/>
    <property type="evidence" value="ECO:0007669"/>
    <property type="project" value="InterPro"/>
</dbReference>
<dbReference type="PANTHER" id="PTHR30346">
    <property type="entry name" value="TRANSCRIPTIONAL DUAL REGULATOR HCAR-RELATED"/>
    <property type="match status" value="1"/>
</dbReference>
<evidence type="ECO:0000256" key="2">
    <source>
        <dbReference type="ARBA" id="ARBA00023015"/>
    </source>
</evidence>
<evidence type="ECO:0000256" key="3">
    <source>
        <dbReference type="ARBA" id="ARBA00023125"/>
    </source>
</evidence>
<dbReference type="GO" id="GO:0003677">
    <property type="term" value="F:DNA binding"/>
    <property type="evidence" value="ECO:0007669"/>
    <property type="project" value="UniProtKB-KW"/>
</dbReference>
<dbReference type="Pfam" id="PF00126">
    <property type="entry name" value="HTH_1"/>
    <property type="match status" value="1"/>
</dbReference>
<dbReference type="CDD" id="cd05466">
    <property type="entry name" value="PBP2_LTTR_substrate"/>
    <property type="match status" value="1"/>
</dbReference>
<comment type="caution">
    <text evidence="6">The sequence shown here is derived from an EMBL/GenBank/DDBJ whole genome shotgun (WGS) entry which is preliminary data.</text>
</comment>
<feature type="domain" description="HTH lysR-type" evidence="5">
    <location>
        <begin position="1"/>
        <end position="58"/>
    </location>
</feature>
<name>A0A845QKE6_9FIRM</name>
<dbReference type="Pfam" id="PF03466">
    <property type="entry name" value="LysR_substrate"/>
    <property type="match status" value="1"/>
</dbReference>
<evidence type="ECO:0000256" key="4">
    <source>
        <dbReference type="ARBA" id="ARBA00023163"/>
    </source>
</evidence>
<proteinExistence type="inferred from homology"/>
<keyword evidence="2" id="KW-0805">Transcription regulation</keyword>
<sequence>MTLQKLKYLITIAEKGSITEAAKALYISQPSLSQMVKEIEKELNFTIFTRCRTGATLTTEGMEFLGYARQVVQQMELLEGRYFGSEAGKQRFCVSSQHYTFGANAFVELVKQFGQQRYEFILNETQTYQVIADVRNRFSDLGILYLSDSNRQVMHKTLEENNLKFYELFTAKPHVFLWRKHPLAKREKLSLEDLKPYPRLSFVQGVYESSNYAEELFSSEDVEKSIKISDRAAIVNFMIGLNGYTISSGIFPKDLHGDEIHSIPLDAEEAIHIGYILNKDRELSELGKIYVEAIRQYQSE</sequence>